<dbReference type="PANTHER" id="PTHR23189">
    <property type="entry name" value="RNA RECOGNITION MOTIF-CONTAINING"/>
    <property type="match status" value="1"/>
</dbReference>
<dbReference type="InterPro" id="IPR000504">
    <property type="entry name" value="RRM_dom"/>
</dbReference>
<keyword evidence="1 2" id="KW-0694">RNA-binding</keyword>
<dbReference type="Gene3D" id="3.30.70.330">
    <property type="match status" value="1"/>
</dbReference>
<dbReference type="InterPro" id="IPR012677">
    <property type="entry name" value="Nucleotide-bd_a/b_plait_sf"/>
</dbReference>
<accession>A0A286UGF9</accession>
<dbReference type="Pfam" id="PF00076">
    <property type="entry name" value="RRM_1"/>
    <property type="match status" value="1"/>
</dbReference>
<name>A0A286UGF9_9AGAM</name>
<comment type="caution">
    <text evidence="6">The sequence shown here is derived from an EMBL/GenBank/DDBJ whole genome shotgun (WGS) entry which is preliminary data.</text>
</comment>
<protein>
    <submittedName>
        <fullName evidence="6">Meiosis mei2</fullName>
    </submittedName>
</protein>
<dbReference type="EMBL" id="NBII01000005">
    <property type="protein sequence ID" value="PAV18691.1"/>
    <property type="molecule type" value="Genomic_DNA"/>
</dbReference>
<dbReference type="PROSITE" id="PS50102">
    <property type="entry name" value="RRM"/>
    <property type="match status" value="1"/>
</dbReference>
<evidence type="ECO:0000313" key="6">
    <source>
        <dbReference type="EMBL" id="PAV18691.1"/>
    </source>
</evidence>
<feature type="region of interest" description="Disordered" evidence="3">
    <location>
        <begin position="46"/>
        <end position="167"/>
    </location>
</feature>
<feature type="compositionally biased region" description="Polar residues" evidence="3">
    <location>
        <begin position="75"/>
        <end position="116"/>
    </location>
</feature>
<reference evidence="6 7" key="1">
    <citation type="journal article" date="2017" name="Mol. Ecol.">
        <title>Comparative and population genomic landscape of Phellinus noxius: A hypervariable fungus causing root rot in trees.</title>
        <authorList>
            <person name="Chung C.L."/>
            <person name="Lee T.J."/>
            <person name="Akiba M."/>
            <person name="Lee H.H."/>
            <person name="Kuo T.H."/>
            <person name="Liu D."/>
            <person name="Ke H.M."/>
            <person name="Yokoi T."/>
            <person name="Roa M.B."/>
            <person name="Lu M.J."/>
            <person name="Chang Y.Y."/>
            <person name="Ann P.J."/>
            <person name="Tsai J.N."/>
            <person name="Chen C.Y."/>
            <person name="Tzean S.S."/>
            <person name="Ota Y."/>
            <person name="Hattori T."/>
            <person name="Sahashi N."/>
            <person name="Liou R.F."/>
            <person name="Kikuchi T."/>
            <person name="Tsai I.J."/>
        </authorList>
    </citation>
    <scope>NUCLEOTIDE SEQUENCE [LARGE SCALE GENOMIC DNA]</scope>
    <source>
        <strain evidence="6 7">FFPRI411160</strain>
    </source>
</reference>
<feature type="region of interest" description="Disordered" evidence="3">
    <location>
        <begin position="550"/>
        <end position="569"/>
    </location>
</feature>
<evidence type="ECO:0000256" key="1">
    <source>
        <dbReference type="ARBA" id="ARBA00022884"/>
    </source>
</evidence>
<dbReference type="GO" id="GO:0003723">
    <property type="term" value="F:RNA binding"/>
    <property type="evidence" value="ECO:0007669"/>
    <property type="project" value="UniProtKB-UniRule"/>
</dbReference>
<dbReference type="STRING" id="2282107.A0A286UGF9"/>
<organism evidence="6 7">
    <name type="scientific">Pyrrhoderma noxium</name>
    <dbReference type="NCBI Taxonomy" id="2282107"/>
    <lineage>
        <taxon>Eukaryota</taxon>
        <taxon>Fungi</taxon>
        <taxon>Dikarya</taxon>
        <taxon>Basidiomycota</taxon>
        <taxon>Agaricomycotina</taxon>
        <taxon>Agaricomycetes</taxon>
        <taxon>Hymenochaetales</taxon>
        <taxon>Hymenochaetaceae</taxon>
        <taxon>Pyrrhoderma</taxon>
    </lineage>
</organism>
<feature type="domain" description="RRM" evidence="5">
    <location>
        <begin position="322"/>
        <end position="397"/>
    </location>
</feature>
<dbReference type="InterPro" id="IPR007201">
    <property type="entry name" value="Mei2-like_Rrm_C"/>
</dbReference>
<feature type="compositionally biased region" description="Polar residues" evidence="3">
    <location>
        <begin position="581"/>
        <end position="616"/>
    </location>
</feature>
<evidence type="ECO:0000256" key="3">
    <source>
        <dbReference type="SAM" id="MobiDB-lite"/>
    </source>
</evidence>
<dbReference type="Proteomes" id="UP000217199">
    <property type="component" value="Unassembled WGS sequence"/>
</dbReference>
<dbReference type="FunCoup" id="A0A286UGF9">
    <property type="interactions" value="6"/>
</dbReference>
<feature type="region of interest" description="Disordered" evidence="3">
    <location>
        <begin position="1054"/>
        <end position="1132"/>
    </location>
</feature>
<feature type="region of interest" description="Disordered" evidence="3">
    <location>
        <begin position="756"/>
        <end position="795"/>
    </location>
</feature>
<dbReference type="OrthoDB" id="417481at2759"/>
<feature type="region of interest" description="Disordered" evidence="3">
    <location>
        <begin position="578"/>
        <end position="620"/>
    </location>
</feature>
<dbReference type="AlphaFoldDB" id="A0A286UGF9"/>
<keyword evidence="4" id="KW-0732">Signal</keyword>
<feature type="compositionally biased region" description="Polar residues" evidence="3">
    <location>
        <begin position="46"/>
        <end position="61"/>
    </location>
</feature>
<proteinExistence type="predicted"/>
<feature type="chain" id="PRO_5013810123" evidence="4">
    <location>
        <begin position="32"/>
        <end position="1132"/>
    </location>
</feature>
<evidence type="ECO:0000256" key="2">
    <source>
        <dbReference type="PROSITE-ProRule" id="PRU00176"/>
    </source>
</evidence>
<dbReference type="Pfam" id="PF04059">
    <property type="entry name" value="RRM_2"/>
    <property type="match status" value="1"/>
</dbReference>
<gene>
    <name evidence="6" type="ORF">PNOK_0553400</name>
</gene>
<sequence length="1132" mass="121662">MSPPCSTLPPALFSLVVSCLLPSCSLTTTLGQIFALSLETFSPHSWASPSRSIHHSPSLSGQRDKGSIPVEQPYMHNSSTPTPSHPQLQGPTLGSPQQQQKSQSHIPAVTSVSDRSLQPRTPLTPPLTPGSSANDGGMGTGLVDCDPSSVFSTPARGPAAPPPTPASTGLFRLGGLGHSHSLSHSIVSATQTYMHPHARATNAQAPSSPIAVSSGINSWPGTGAGCQRKVGFDMHAAVNFSSSTSVHSASSAAPIGSPVVQTAGLGVLPSHGGGISNGSNNGSIDLTDMDDRVVYLGSKMERREACENRGNNVASTHGSGERHLIIFGVPKDATQDSIEHAFRTHNNVRGISLRFQESKGVVILAFYDPRDTLKAERTVNSSTYFDGLQLVTEKWNADRLRQLMGDSQFIDEAEGDIVITVENKKVEAESLQSILSSIGELRSFTRADVPNSQVYLAEYYDSRAVVKAMESFNNRQFFGANIHLVPKHAAAQFIPSTIPFPLSHSQAGEQSQGCVSQPSSPLSATCGGGGPFSFLHESFNSSTSGVNNYSADHASHSHAEEDSSNMSPFHGARALPMLSGSRPTSSSGMTGRRISTGSVSGSHSTLGLPLHQSTSEQDLRRKSATVVIASNGGVKNSNVGDTAGDHMRRTSDTFCFDSLRRQAESIQRNLDGGRIVGDGGDGTFVRMRTRTRAISDSSASPRVVSPSEIVLAYDLPSTPERVPLAGGSSYDNFDTETNIGGMGNMHGMNGMNEMSNINEDNSSLHPPHSRMPTLTDSSPGGPHTPSPPLGLMHAHHPGAMYATHGAYYDQSGIPMSPVNMLSPHAPLHIQGHSSDDRPHYLGPPTSPASPSMRTQFYAPQRYSPGGIQPTTYPSPRGVCISNESVVPLTPLNTHIPLLSPSFGPASAHSPSSSIQGTFPKDSAGRNQVDLDRIASGIDTRTTVMIKNVPNKLSDKELIEFISKVCPRKFDFFYLRMDFQNGCNVGYAFVNFIHVEDLLHFARMKLGVKWNMFSSEKVLQMRYADYQGKEALIEKFKNSCVMDERESWRPKIFYSSGPNQGLPEQFPAPSHFRRKERSAQNRGSLHVPGGGSERERDRECTSPLGNRGGLFGHSAPFRRPNQHPQNLARHTHL</sequence>
<dbReference type="InterPro" id="IPR035979">
    <property type="entry name" value="RBD_domain_sf"/>
</dbReference>
<feature type="signal peptide" evidence="4">
    <location>
        <begin position="1"/>
        <end position="31"/>
    </location>
</feature>
<evidence type="ECO:0000259" key="5">
    <source>
        <dbReference type="PROSITE" id="PS50102"/>
    </source>
</evidence>
<evidence type="ECO:0000256" key="4">
    <source>
        <dbReference type="SAM" id="SignalP"/>
    </source>
</evidence>
<feature type="region of interest" description="Disordered" evidence="3">
    <location>
        <begin position="824"/>
        <end position="853"/>
    </location>
</feature>
<keyword evidence="7" id="KW-1185">Reference proteome</keyword>
<dbReference type="InParanoid" id="A0A286UGF9"/>
<dbReference type="SUPFAM" id="SSF54928">
    <property type="entry name" value="RNA-binding domain, RBD"/>
    <property type="match status" value="2"/>
</dbReference>
<evidence type="ECO:0000313" key="7">
    <source>
        <dbReference type="Proteomes" id="UP000217199"/>
    </source>
</evidence>